<proteinExistence type="predicted"/>
<evidence type="ECO:0000256" key="1">
    <source>
        <dbReference type="ARBA" id="ARBA00022900"/>
    </source>
</evidence>
<dbReference type="EMBL" id="AZBU02000003">
    <property type="protein sequence ID" value="TKR89749.1"/>
    <property type="molecule type" value="Genomic_DNA"/>
</dbReference>
<dbReference type="InterPro" id="IPR036084">
    <property type="entry name" value="Ser_inhib-like_sf"/>
</dbReference>
<reference evidence="4 5" key="1">
    <citation type="journal article" date="2015" name="Genome Biol.">
        <title>Comparative genomics of Steinernema reveals deeply conserved gene regulatory networks.</title>
        <authorList>
            <person name="Dillman A.R."/>
            <person name="Macchietto M."/>
            <person name="Porter C.F."/>
            <person name="Rogers A."/>
            <person name="Williams B."/>
            <person name="Antoshechkin I."/>
            <person name="Lee M.M."/>
            <person name="Goodwin Z."/>
            <person name="Lu X."/>
            <person name="Lewis E.E."/>
            <person name="Goodrich-Blair H."/>
            <person name="Stock S.P."/>
            <person name="Adams B.J."/>
            <person name="Sternberg P.W."/>
            <person name="Mortazavi A."/>
        </authorList>
    </citation>
    <scope>NUCLEOTIDE SEQUENCE [LARGE SCALE GENOMIC DNA]</scope>
    <source>
        <strain evidence="4 5">ALL</strain>
    </source>
</reference>
<feature type="domain" description="TIL" evidence="3">
    <location>
        <begin position="35"/>
        <end position="87"/>
    </location>
</feature>
<feature type="signal peptide" evidence="2">
    <location>
        <begin position="1"/>
        <end position="22"/>
    </location>
</feature>
<evidence type="ECO:0000259" key="3">
    <source>
        <dbReference type="Pfam" id="PF01826"/>
    </source>
</evidence>
<organism evidence="4 5">
    <name type="scientific">Steinernema carpocapsae</name>
    <name type="common">Entomopathogenic nematode</name>
    <dbReference type="NCBI Taxonomy" id="34508"/>
    <lineage>
        <taxon>Eukaryota</taxon>
        <taxon>Metazoa</taxon>
        <taxon>Ecdysozoa</taxon>
        <taxon>Nematoda</taxon>
        <taxon>Chromadorea</taxon>
        <taxon>Rhabditida</taxon>
        <taxon>Tylenchina</taxon>
        <taxon>Panagrolaimomorpha</taxon>
        <taxon>Strongyloidoidea</taxon>
        <taxon>Steinernematidae</taxon>
        <taxon>Steinernema</taxon>
    </lineage>
</organism>
<dbReference type="Gene3D" id="2.10.25.10">
    <property type="entry name" value="Laminin"/>
    <property type="match status" value="1"/>
</dbReference>
<dbReference type="Proteomes" id="UP000298663">
    <property type="component" value="Unassembled WGS sequence"/>
</dbReference>
<sequence>MYGRFFVIVGSALGCLYLMVYGDTVATTTDPSKQCKDNEDYYMCKPVCLQYCTIGHSACADYCEVGCDCKAKFVLNFKRVNGTCVSMLSHCAGHGGFLECNNKTCGVNKTKPLINYVCVKTVPRICTWS</sequence>
<dbReference type="GO" id="GO:0004867">
    <property type="term" value="F:serine-type endopeptidase inhibitor activity"/>
    <property type="evidence" value="ECO:0007669"/>
    <property type="project" value="UniProtKB-KW"/>
</dbReference>
<keyword evidence="5" id="KW-1185">Reference proteome</keyword>
<evidence type="ECO:0000256" key="2">
    <source>
        <dbReference type="SAM" id="SignalP"/>
    </source>
</evidence>
<dbReference type="AlphaFoldDB" id="A0A4U5P197"/>
<keyword evidence="1" id="KW-0722">Serine protease inhibitor</keyword>
<evidence type="ECO:0000313" key="5">
    <source>
        <dbReference type="Proteomes" id="UP000298663"/>
    </source>
</evidence>
<accession>A0A4U5P197</accession>
<dbReference type="Pfam" id="PF01826">
    <property type="entry name" value="TIL"/>
    <property type="match status" value="1"/>
</dbReference>
<dbReference type="OrthoDB" id="6236007at2759"/>
<dbReference type="SUPFAM" id="SSF57567">
    <property type="entry name" value="Serine protease inhibitors"/>
    <property type="match status" value="1"/>
</dbReference>
<reference evidence="4 5" key="2">
    <citation type="journal article" date="2019" name="G3 (Bethesda)">
        <title>Hybrid Assembly of the Genome of the Entomopathogenic Nematode Steinernema carpocapsae Identifies the X-Chromosome.</title>
        <authorList>
            <person name="Serra L."/>
            <person name="Macchietto M."/>
            <person name="Macias-Munoz A."/>
            <person name="McGill C.J."/>
            <person name="Rodriguez I.M."/>
            <person name="Rodriguez B."/>
            <person name="Murad R."/>
            <person name="Mortazavi A."/>
        </authorList>
    </citation>
    <scope>NUCLEOTIDE SEQUENCE [LARGE SCALE GENOMIC DNA]</scope>
    <source>
        <strain evidence="4 5">ALL</strain>
    </source>
</reference>
<protein>
    <recommendedName>
        <fullName evidence="3">TIL domain-containing protein</fullName>
    </recommendedName>
</protein>
<evidence type="ECO:0000313" key="4">
    <source>
        <dbReference type="EMBL" id="TKR89749.1"/>
    </source>
</evidence>
<feature type="chain" id="PRO_5020222199" description="TIL domain-containing protein" evidence="2">
    <location>
        <begin position="23"/>
        <end position="129"/>
    </location>
</feature>
<keyword evidence="1" id="KW-0646">Protease inhibitor</keyword>
<name>A0A4U5P197_STECR</name>
<keyword evidence="2" id="KW-0732">Signal</keyword>
<comment type="caution">
    <text evidence="4">The sequence shown here is derived from an EMBL/GenBank/DDBJ whole genome shotgun (WGS) entry which is preliminary data.</text>
</comment>
<dbReference type="InterPro" id="IPR002919">
    <property type="entry name" value="TIL_dom"/>
</dbReference>
<dbReference type="PROSITE" id="PS51257">
    <property type="entry name" value="PROKAR_LIPOPROTEIN"/>
    <property type="match status" value="1"/>
</dbReference>
<gene>
    <name evidence="4" type="ORF">L596_013803</name>
</gene>